<dbReference type="EMBL" id="KU164873">
    <property type="protein sequence ID" value="ANS57822.1"/>
    <property type="molecule type" value="Genomic_DNA"/>
</dbReference>
<dbReference type="RefSeq" id="YP_009327132.1">
    <property type="nucleotide sequence ID" value="NC_032046.1"/>
</dbReference>
<name>A0A1I9LW94_9PHAE</name>
<accession>A0A1I9LW94</accession>
<keyword evidence="1" id="KW-0472">Membrane</keyword>
<keyword evidence="1" id="KW-1133">Transmembrane helix</keyword>
<keyword evidence="3" id="KW-0496">Mitochondrion</keyword>
<evidence type="ECO:0000256" key="1">
    <source>
        <dbReference type="SAM" id="Phobius"/>
    </source>
</evidence>
<dbReference type="GeneID" id="30512304"/>
<evidence type="ECO:0000313" key="3">
    <source>
        <dbReference type="EMBL" id="ANS57864.1"/>
    </source>
</evidence>
<dbReference type="AlphaFoldDB" id="A0A1I9LW94"/>
<feature type="transmembrane region" description="Helical" evidence="1">
    <location>
        <begin position="156"/>
        <end position="177"/>
    </location>
</feature>
<proteinExistence type="predicted"/>
<protein>
    <submittedName>
        <fullName evidence="3">Uncharacterized protein</fullName>
    </submittedName>
</protein>
<sequence length="179" mass="20010">MLPTISRSRMTKNLIMKLTEWGATSMTKLIDWTSNSLMMVEHLIGCWMMKFPKSAVNFLISLTDAISCILTKGFGYKNMHGISALLLSLVVCVTFINILDNLDVLINGTQLSNALDVPPFDVSKVNEIEEPERLRLVRDSLEGYDDKLKTESSNNIGLYVFGFMAFSAITYTVAALLSR</sequence>
<organism evidence="3">
    <name type="scientific">Pleurocladia lacustris</name>
    <dbReference type="NCBI Taxonomy" id="246121"/>
    <lineage>
        <taxon>Eukaryota</taxon>
        <taxon>Sar</taxon>
        <taxon>Stramenopiles</taxon>
        <taxon>Ochrophyta</taxon>
        <taxon>PX clade</taxon>
        <taxon>Phaeophyceae</taxon>
        <taxon>Ectocarpales</taxon>
        <taxon>Chordariaceae</taxon>
        <taxon>Pleurocladia</taxon>
    </lineage>
</organism>
<feature type="transmembrane region" description="Helical" evidence="1">
    <location>
        <begin position="82"/>
        <end position="99"/>
    </location>
</feature>
<geneLocation type="mitochondrion" evidence="3"/>
<reference evidence="3" key="1">
    <citation type="submission" date="2015-11" db="EMBL/GenBank/DDBJ databases">
        <title>Complete mitochondrial and plastid genomes of the freshwater brown alga Pleurocladia lacustris A. Braun and its phylogenetic placement in the Phaeophyceae.</title>
        <authorList>
            <person name="Wang X."/>
            <person name="Wehr J.D."/>
            <person name="Karol K.G."/>
        </authorList>
    </citation>
    <scope>NUCLEOTIDE SEQUENCE</scope>
    <source>
        <strain evidence="2">Sa2</strain>
        <strain evidence="3">SAG 25.93</strain>
    </source>
</reference>
<dbReference type="EMBL" id="KU164874">
    <property type="protein sequence ID" value="ANS57864.1"/>
    <property type="molecule type" value="Genomic_DNA"/>
</dbReference>
<keyword evidence="1" id="KW-0812">Transmembrane</keyword>
<evidence type="ECO:0000313" key="2">
    <source>
        <dbReference type="EMBL" id="ANS57822.1"/>
    </source>
</evidence>